<dbReference type="PANTHER" id="PTHR24116:SF0">
    <property type="entry name" value="KINASE D-INTERACTING SUBSTRATE OF 220 KDA"/>
    <property type="match status" value="1"/>
</dbReference>
<feature type="transmembrane region" description="Helical" evidence="3">
    <location>
        <begin position="701"/>
        <end position="722"/>
    </location>
</feature>
<dbReference type="InterPro" id="IPR036770">
    <property type="entry name" value="Ankyrin_rpt-contain_sf"/>
</dbReference>
<feature type="compositionally biased region" description="Basic and acidic residues" evidence="2">
    <location>
        <begin position="1474"/>
        <end position="1491"/>
    </location>
</feature>
<keyword evidence="3" id="KW-0812">Transmembrane</keyword>
<feature type="repeat" description="ANK" evidence="1">
    <location>
        <begin position="382"/>
        <end position="411"/>
    </location>
</feature>
<name>A0AAJ6ZW54_PAPXU</name>
<feature type="repeat" description="ANK" evidence="1">
    <location>
        <begin position="511"/>
        <end position="543"/>
    </location>
</feature>
<feature type="repeat" description="ANK" evidence="1">
    <location>
        <begin position="478"/>
        <end position="510"/>
    </location>
</feature>
<protein>
    <submittedName>
        <fullName evidence="6">Kinase D-interacting substrate of 220 kDa isoform X1</fullName>
    </submittedName>
</protein>
<feature type="repeat" description="ANK" evidence="1">
    <location>
        <begin position="412"/>
        <end position="444"/>
    </location>
</feature>
<feature type="transmembrane region" description="Helical" evidence="3">
    <location>
        <begin position="840"/>
        <end position="861"/>
    </location>
</feature>
<feature type="repeat" description="ANK" evidence="1">
    <location>
        <begin position="280"/>
        <end position="312"/>
    </location>
</feature>
<feature type="region of interest" description="Disordered" evidence="2">
    <location>
        <begin position="1474"/>
        <end position="1497"/>
    </location>
</feature>
<keyword evidence="1" id="KW-0040">ANK repeat</keyword>
<organism evidence="6">
    <name type="scientific">Papilio xuthus</name>
    <name type="common">Asian swallowtail butterfly</name>
    <dbReference type="NCBI Taxonomy" id="66420"/>
    <lineage>
        <taxon>Eukaryota</taxon>
        <taxon>Metazoa</taxon>
        <taxon>Ecdysozoa</taxon>
        <taxon>Arthropoda</taxon>
        <taxon>Hexapoda</taxon>
        <taxon>Insecta</taxon>
        <taxon>Pterygota</taxon>
        <taxon>Neoptera</taxon>
        <taxon>Endopterygota</taxon>
        <taxon>Lepidoptera</taxon>
        <taxon>Glossata</taxon>
        <taxon>Ditrysia</taxon>
        <taxon>Papilionoidea</taxon>
        <taxon>Papilionidae</taxon>
        <taxon>Papilioninae</taxon>
        <taxon>Papilio</taxon>
    </lineage>
</organism>
<feature type="repeat" description="ANK" evidence="1">
    <location>
        <begin position="544"/>
        <end position="567"/>
    </location>
</feature>
<dbReference type="PANTHER" id="PTHR24116">
    <property type="entry name" value="KINASE D-INTERACTING SUBSTRATE OF 220 KDA"/>
    <property type="match status" value="1"/>
</dbReference>
<dbReference type="InterPro" id="IPR002110">
    <property type="entry name" value="Ankyrin_rpt"/>
</dbReference>
<reference evidence="6" key="1">
    <citation type="submission" date="2025-08" db="UniProtKB">
        <authorList>
            <consortium name="RefSeq"/>
        </authorList>
    </citation>
    <scope>IDENTIFICATION</scope>
</reference>
<dbReference type="InterPro" id="IPR052771">
    <property type="entry name" value="Neurotrophin_sig_adaptor"/>
</dbReference>
<evidence type="ECO:0000256" key="1">
    <source>
        <dbReference type="PROSITE-ProRule" id="PRU00023"/>
    </source>
</evidence>
<dbReference type="Pfam" id="PF12796">
    <property type="entry name" value="Ank_2"/>
    <property type="match status" value="4"/>
</dbReference>
<dbReference type="Pfam" id="PF07693">
    <property type="entry name" value="KAP_NTPase"/>
    <property type="match status" value="1"/>
</dbReference>
<keyword evidence="3" id="KW-0472">Membrane</keyword>
<sequence length="1872" mass="204406">MSFPPNLPKPSGSENEYVHIRCLIANIHRPKNVSRPPFAQVDVPLEAVEESPGSSDTERSGSVSERSEVSEVSEMNAAEEEPPQRRTKSNSFAGPMLAPPALQHHKKRRPSFLHLPGPGWGGPSGAQTAGPHFSVPRFTVTAPPGEGRRFSHGFAFHGFALRRHSNTSLHRSESMVSLACFKTLSQLVNNDDVTELQQYLANNKNINIDDKDENGTTALMCAAEQGRVGAVRVLVAAGADVCAADADGWTSLAFAARGGHLLVMRELLDAGAHVDSRDCGGWTPLMWASYKGHDEEVGLLLEKGADVHAHGNYNINSLVWAAGRRHSSVVQRLLSAGARANSCDKYATSALTWAARAGDAASSAALLRAGADANTAGMYCWTPLLQATQGNHFEIVQMLLEHKPNVNALDKDGYTALAIACKEGYYDIALALINSGAYINVQDHSKDTPLIHAVKGGHRNIVEALLKKHVDVDLPGKDKKTPVYTAVEKGHVAILKLLLASNPDLEHCTSSGDTALLRAVRSRHAEMVQLLLERKARVGAADNRGDTALHIAMRARSKQIVEILLRNPKNSQLLYKPNKMKETPYNIDMSYNKTILGQMFGARRLNTSEDNENMLGYELYSAALADMLAEPSLAVPITVGLYARWGSGKSFLLSKLKEEMKNFARQWSETGWAWSWAVAWGAWHGALPLAAAAALAGAPPYIAVGLAFALFAAAYLIFYLLWNLGTRYEWWWAGGMMSTLGRRFNSLLLVLQVVFCHPPGPNDPRALPATPIRFHFTEGMRSGAGQEGSALVVQMIGSLAEALESQYGRVCTRLARAFRPRPVSSTSGWKWRRACCIPHIVMFEVIFTCLLVGLCVLVMFLTETDADKQRRDIQQGVVVGACALAGAALLANLYTAGRALAALVLPPRARLLRALRRDSHALSLRPEVQALTDMVSCLDAFTGQQTRLVVVVDALDSCEQEKVLALLNSVHALCSDPKSPFILLLAIDPHIISKAVEINSRRAFSESNIGGWDYLRNMVQLPFYLQNSALRRVKAAQQTAAKRMQAIAAEDFSTSLQRSVSARRLSSTSELMSSQERIKGQAGQAGQVGQAGQLGKESAARARRLRPSESLASSVASGLHRAPAADLGRVLLTDDYFSDVNPRSMRRLQNVLYITGRLLKAFQIEFTWSQLASWVNLTEQWPYRTSWIIYHHETFEEHIDDATPLKHIFEKVKPSLSNAHEAGTLTELDRDERKLEVFLGFHRSTLTAADLKIFLPFTINLDPYIKKVIKEEQLQMGAEDEVMPTAPWVQQNLRQPHSKLLPGKKKISPVSGVGAGSMAPPVWVGWASTQYSQLPHGSQVPQVPQMPHMPQIPQMTNMQHFMPQLAPNPIALLKTAFPNLGDVTSVRLSSLSVERACGVVRAALGGAGAPAAAALQRHHVCGLVLAACRLDELKPLLDLPFGDWELFKMLILNLRELEAGMPLNAPSVAVIPEKSAETETDSVKPRLEHQRSRPTNVEKQLYTEYQVTLEEQMICGALQTLDEEAPEEAPPPAPEGGSEMQVRLARSGASWAGGLSAGGSPRATRRDPSILKGGSFRTRRHADPPAVTFNVENEEDSDDGQITFSARPRPAVHYRASPAPPPAATRSRPSSLLVSGEDVRELDDRLAARSRSVEDSTNTGSPIVDLKLRSLKRTAEILKKVGSAERLTRFKDKIMSRGNGSRERSPPREETASDDESAPLVSSPAAPPPPPRDISASSTSNSSPLASSSQSRACPTSPNKKLIGVDCGDRSLQDITASTDFSPRSDLTDLESPRECTVQFDHLPECKSGDGKNTKLHVAREDSSSSLSNMVEPYNMYLLAHGTSENCRGLWRQNALDSGPPWPWDDEPDSAV</sequence>
<feature type="repeat" description="ANK" evidence="1">
    <location>
        <begin position="445"/>
        <end position="477"/>
    </location>
</feature>
<feature type="region of interest" description="Disordered" evidence="2">
    <location>
        <begin position="44"/>
        <end position="127"/>
    </location>
</feature>
<dbReference type="SUPFAM" id="SSF48403">
    <property type="entry name" value="Ankyrin repeat"/>
    <property type="match status" value="1"/>
</dbReference>
<keyword evidence="3" id="KW-1133">Transmembrane helix</keyword>
<feature type="region of interest" description="Disordered" evidence="2">
    <location>
        <begin position="1523"/>
        <end position="1638"/>
    </location>
</feature>
<feature type="compositionally biased region" description="Low complexity" evidence="2">
    <location>
        <begin position="60"/>
        <end position="74"/>
    </location>
</feature>
<evidence type="ECO:0000256" key="3">
    <source>
        <dbReference type="SAM" id="Phobius"/>
    </source>
</evidence>
<dbReference type="GO" id="GO:0019887">
    <property type="term" value="F:protein kinase regulator activity"/>
    <property type="evidence" value="ECO:0007669"/>
    <property type="project" value="TreeGrafter"/>
</dbReference>
<dbReference type="GeneID" id="106127004"/>
<feature type="domain" description="Kinase D-interacting substrate of 220 kDa-like SAM" evidence="5">
    <location>
        <begin position="1385"/>
        <end position="1460"/>
    </location>
</feature>
<feature type="compositionally biased region" description="Low complexity" evidence="2">
    <location>
        <begin position="1733"/>
        <end position="1753"/>
    </location>
</feature>
<gene>
    <name evidence="6" type="primary">LOC106127004</name>
</gene>
<evidence type="ECO:0000256" key="2">
    <source>
        <dbReference type="SAM" id="MobiDB-lite"/>
    </source>
</evidence>
<evidence type="ECO:0000259" key="4">
    <source>
        <dbReference type="Pfam" id="PF07693"/>
    </source>
</evidence>
<dbReference type="Pfam" id="PF00023">
    <property type="entry name" value="Ank"/>
    <property type="match status" value="1"/>
</dbReference>
<dbReference type="Proteomes" id="UP000694872">
    <property type="component" value="Unplaced"/>
</dbReference>
<evidence type="ECO:0000259" key="5">
    <source>
        <dbReference type="Pfam" id="PF23307"/>
    </source>
</evidence>
<dbReference type="PROSITE" id="PS50297">
    <property type="entry name" value="ANK_REP_REGION"/>
    <property type="match status" value="7"/>
</dbReference>
<dbReference type="InterPro" id="IPR011646">
    <property type="entry name" value="KAP_P-loop"/>
</dbReference>
<keyword evidence="6" id="KW-0808">Transferase</keyword>
<dbReference type="GO" id="GO:0030165">
    <property type="term" value="F:PDZ domain binding"/>
    <property type="evidence" value="ECO:0007669"/>
    <property type="project" value="TreeGrafter"/>
</dbReference>
<feature type="repeat" description="ANK" evidence="1">
    <location>
        <begin position="214"/>
        <end position="246"/>
    </location>
</feature>
<feature type="domain" description="KAP NTPase" evidence="4">
    <location>
        <begin position="617"/>
        <end position="1158"/>
    </location>
</feature>
<feature type="compositionally biased region" description="Low complexity" evidence="2">
    <location>
        <begin position="1080"/>
        <end position="1093"/>
    </location>
</feature>
<dbReference type="GO" id="GO:0016301">
    <property type="term" value="F:kinase activity"/>
    <property type="evidence" value="ECO:0007669"/>
    <property type="project" value="UniProtKB-KW"/>
</dbReference>
<feature type="compositionally biased region" description="Basic and acidic residues" evidence="2">
    <location>
        <begin position="1692"/>
        <end position="1711"/>
    </location>
</feature>
<accession>A0AAJ6ZW54</accession>
<dbReference type="InterPro" id="IPR057092">
    <property type="entry name" value="SAM_KIDINS220"/>
</dbReference>
<keyword evidence="6" id="KW-0418">Kinase</keyword>
<dbReference type="PROSITE" id="PS50088">
    <property type="entry name" value="ANK_REPEAT"/>
    <property type="match status" value="9"/>
</dbReference>
<dbReference type="Pfam" id="PF23307">
    <property type="entry name" value="SAM_KIDINS220"/>
    <property type="match status" value="1"/>
</dbReference>
<dbReference type="RefSeq" id="XP_013180373.1">
    <property type="nucleotide sequence ID" value="XM_013324919.1"/>
</dbReference>
<dbReference type="KEGG" id="pxu:106127004"/>
<feature type="region of interest" description="Disordered" evidence="2">
    <location>
        <begin position="1692"/>
        <end position="1765"/>
    </location>
</feature>
<evidence type="ECO:0000313" key="6">
    <source>
        <dbReference type="RefSeq" id="XP_013180373.1"/>
    </source>
</evidence>
<feature type="compositionally biased region" description="Low complexity" evidence="2">
    <location>
        <begin position="1543"/>
        <end position="1560"/>
    </location>
</feature>
<dbReference type="SMART" id="SM00248">
    <property type="entry name" value="ANK"/>
    <property type="match status" value="11"/>
</dbReference>
<proteinExistence type="predicted"/>
<dbReference type="CTD" id="37433"/>
<dbReference type="Gene3D" id="1.25.40.20">
    <property type="entry name" value="Ankyrin repeat-containing domain"/>
    <property type="match status" value="4"/>
</dbReference>
<feature type="repeat" description="ANK" evidence="1">
    <location>
        <begin position="247"/>
        <end position="279"/>
    </location>
</feature>
<feature type="transmembrane region" description="Helical" evidence="3">
    <location>
        <begin position="873"/>
        <end position="894"/>
    </location>
</feature>
<feature type="region of interest" description="Disordered" evidence="2">
    <location>
        <begin position="1073"/>
        <end position="1099"/>
    </location>
</feature>